<protein>
    <submittedName>
        <fullName evidence="2">Uncharacterized protein</fullName>
    </submittedName>
</protein>
<name>A0A162MUI4_CORFA</name>
<organism evidence="2 3">
    <name type="scientific">Cordyceps fumosorosea (strain ARSEF 2679)</name>
    <name type="common">Isaria fumosorosea</name>
    <dbReference type="NCBI Taxonomy" id="1081104"/>
    <lineage>
        <taxon>Eukaryota</taxon>
        <taxon>Fungi</taxon>
        <taxon>Dikarya</taxon>
        <taxon>Ascomycota</taxon>
        <taxon>Pezizomycotina</taxon>
        <taxon>Sordariomycetes</taxon>
        <taxon>Hypocreomycetidae</taxon>
        <taxon>Hypocreales</taxon>
        <taxon>Cordycipitaceae</taxon>
        <taxon>Cordyceps</taxon>
    </lineage>
</organism>
<evidence type="ECO:0000256" key="1">
    <source>
        <dbReference type="SAM" id="MobiDB-lite"/>
    </source>
</evidence>
<dbReference type="RefSeq" id="XP_018706966.1">
    <property type="nucleotide sequence ID" value="XM_018846259.1"/>
</dbReference>
<feature type="compositionally biased region" description="Basic and acidic residues" evidence="1">
    <location>
        <begin position="128"/>
        <end position="137"/>
    </location>
</feature>
<sequence>MPSGKRPSMSDNPGSSSSRTALPSSKKSKKTQAATATPAQRPPQQQPSGSARPFRTIAPKPLPPTATHGSKELNKEEPTQQQEQCQLIWPADIPLAPSLSLPRASAHRPRASSQAPPPPATADESDKDEPMQQEQRELIWPAERLRPRHPRLEQLPPIIVARNEPLTPSLRLAGLATPEPGGVFLSPGGPLRVGAAAGLPSPATIARPSRPRRCARPARDVDPPARVSAVRRMSAPSSSPKPSTAVLATAAPSSPPPPTRHEPPVLHPTPPPAAPARCNTASPIIQALPSLRLQHPFWGPDARELIPCDEAGAIRDAYRRERIREVEARHSRGARPPHWTVRHAQEVCADVHRMPRSARSGFGDLHKQLRELYALHADLASLHPPPWARPGDVVPVTCGGVTTELPRLLRDFVCGMSGYLLAEWRPFGRSRREWNVDSKIAFLEDFSCFLRFHNKFYSQRVILMHAPGAPGWEHQGELRFYNSVPFRGWQERLETGLTSEERSRDSFVDCFWDN</sequence>
<dbReference type="Proteomes" id="UP000076744">
    <property type="component" value="Unassembled WGS sequence"/>
</dbReference>
<dbReference type="AlphaFoldDB" id="A0A162MUI4"/>
<accession>A0A162MUI4</accession>
<proteinExistence type="predicted"/>
<evidence type="ECO:0000313" key="3">
    <source>
        <dbReference type="Proteomes" id="UP000076744"/>
    </source>
</evidence>
<reference evidence="2 3" key="1">
    <citation type="journal article" date="2016" name="Genome Biol. Evol.">
        <title>Divergent and convergent evolution of fungal pathogenicity.</title>
        <authorList>
            <person name="Shang Y."/>
            <person name="Xiao G."/>
            <person name="Zheng P."/>
            <person name="Cen K."/>
            <person name="Zhan S."/>
            <person name="Wang C."/>
        </authorList>
    </citation>
    <scope>NUCLEOTIDE SEQUENCE [LARGE SCALE GENOMIC DNA]</scope>
    <source>
        <strain evidence="2 3">ARSEF 2679</strain>
    </source>
</reference>
<dbReference type="OrthoDB" id="4870659at2759"/>
<keyword evidence="3" id="KW-1185">Reference proteome</keyword>
<feature type="compositionally biased region" description="Low complexity" evidence="1">
    <location>
        <begin position="234"/>
        <end position="252"/>
    </location>
</feature>
<gene>
    <name evidence="2" type="ORF">ISF_02653</name>
</gene>
<evidence type="ECO:0000313" key="2">
    <source>
        <dbReference type="EMBL" id="OAA70679.1"/>
    </source>
</evidence>
<comment type="caution">
    <text evidence="2">The sequence shown here is derived from an EMBL/GenBank/DDBJ whole genome shotgun (WGS) entry which is preliminary data.</text>
</comment>
<feature type="compositionally biased region" description="Pro residues" evidence="1">
    <location>
        <begin position="265"/>
        <end position="274"/>
    </location>
</feature>
<feature type="compositionally biased region" description="Basic and acidic residues" evidence="1">
    <location>
        <begin position="69"/>
        <end position="78"/>
    </location>
</feature>
<feature type="region of interest" description="Disordered" evidence="1">
    <location>
        <begin position="202"/>
        <end position="277"/>
    </location>
</feature>
<dbReference type="GeneID" id="30018945"/>
<dbReference type="STRING" id="1081104.A0A162MUI4"/>
<dbReference type="EMBL" id="AZHB01000004">
    <property type="protein sequence ID" value="OAA70679.1"/>
    <property type="molecule type" value="Genomic_DNA"/>
</dbReference>
<feature type="compositionally biased region" description="Low complexity" evidence="1">
    <location>
        <begin position="9"/>
        <end position="18"/>
    </location>
</feature>
<feature type="region of interest" description="Disordered" evidence="1">
    <location>
        <begin position="1"/>
        <end position="145"/>
    </location>
</feature>